<evidence type="ECO:0000313" key="17">
    <source>
        <dbReference type="EMBL" id="BAO30369.1"/>
    </source>
</evidence>
<reference evidence="17 18" key="1">
    <citation type="journal article" date="2014" name="Syst. Appl. Microbiol.">
        <title>Complete genomes of freshwater sulfur oxidizers Sulfuricella denitrificans skB26 and Sulfuritalea hydrogenivorans sk43H: genetic insights into the sulfur oxidation pathway of betaproteobacteria.</title>
        <authorList>
            <person name="Watanabe T."/>
            <person name="Kojima H."/>
            <person name="Fukui M."/>
        </authorList>
    </citation>
    <scope>NUCLEOTIDE SEQUENCE [LARGE SCALE GENOMIC DNA]</scope>
    <source>
        <strain evidence="17">DSM22779</strain>
    </source>
</reference>
<sequence length="602" mass="65402">MYQRFIIVASAANLLFPSGSFAADQLAAVVVTATRQETRANEVIADVTVIDREAIEQAGPTTLPELLSRQPGLHVVNNGGQGKSSSVFLRGTGSGHTLLLVDGVPFGSATTGGPTLQNLPLSQIERIEILRGPASSLYGSDAIGGVIQVFTRRGEGPARVNAYAGIGSDNTREAQAGVSGSSGPLSYSFGASRLTTDGFSVAADPVRYLAANFSVPNADRDGYRNTSYSGRVVYKLADGQEVGATLLEATSRNMFDRGGVLVDAYNNDKTRVFGAHLRNRINARWTSTLRWGLSEDNSSSFDPAHSQFATTQTQWTWQNDVRLSVGSLMLAAENLDQSVTSTTNYAIKKRTVRSLIAGYQGSIGAHSWQTALRRDENSQFGGHTTSSLGYGYRFAAEWQAHIASGTAFKAPSFNQLYYPGFGNVNLKPEEARNLEAGLNWERDGHRVSLTWFDNRITNLIAGSPAVNIGKARITGSSLAYGIVRRAWIADAGLDLMRPVDDTNGNRLQRRPAEMLKLALTYTPGIWKTGGEITAIGRRYDTTTQGRAMGGYAVANLFAAWEFDKSWMLEGRINNLFDRVYENAWSYAVPDRQVFVGLRYAPK</sequence>
<dbReference type="CDD" id="cd01347">
    <property type="entry name" value="ligand_gated_channel"/>
    <property type="match status" value="1"/>
</dbReference>
<accession>W0SGG1</accession>
<dbReference type="GO" id="GO:0006811">
    <property type="term" value="P:monoatomic ion transport"/>
    <property type="evidence" value="ECO:0007669"/>
    <property type="project" value="UniProtKB-KW"/>
</dbReference>
<dbReference type="Proteomes" id="UP000031637">
    <property type="component" value="Chromosome"/>
</dbReference>
<dbReference type="PROSITE" id="PS52016">
    <property type="entry name" value="TONB_DEPENDENT_REC_3"/>
    <property type="match status" value="1"/>
</dbReference>
<dbReference type="InterPro" id="IPR012910">
    <property type="entry name" value="Plug_dom"/>
</dbReference>
<dbReference type="RefSeq" id="WP_041099759.1">
    <property type="nucleotide sequence ID" value="NZ_AP012547.1"/>
</dbReference>
<evidence type="ECO:0000256" key="9">
    <source>
        <dbReference type="ARBA" id="ARBA00023136"/>
    </source>
</evidence>
<evidence type="ECO:0000256" key="8">
    <source>
        <dbReference type="ARBA" id="ARBA00023077"/>
    </source>
</evidence>
<dbReference type="PANTHER" id="PTHR30069">
    <property type="entry name" value="TONB-DEPENDENT OUTER MEMBRANE RECEPTOR"/>
    <property type="match status" value="1"/>
</dbReference>
<evidence type="ECO:0000256" key="5">
    <source>
        <dbReference type="ARBA" id="ARBA00022692"/>
    </source>
</evidence>
<dbReference type="Pfam" id="PF07715">
    <property type="entry name" value="Plug"/>
    <property type="match status" value="1"/>
</dbReference>
<dbReference type="SUPFAM" id="SSF56935">
    <property type="entry name" value="Porins"/>
    <property type="match status" value="1"/>
</dbReference>
<dbReference type="Gene3D" id="2.170.130.10">
    <property type="entry name" value="TonB-dependent receptor, plug domain"/>
    <property type="match status" value="1"/>
</dbReference>
<evidence type="ECO:0000256" key="1">
    <source>
        <dbReference type="ARBA" id="ARBA00004571"/>
    </source>
</evidence>
<dbReference type="PANTHER" id="PTHR30069:SF53">
    <property type="entry name" value="COLICIN I RECEPTOR-RELATED"/>
    <property type="match status" value="1"/>
</dbReference>
<evidence type="ECO:0000256" key="13">
    <source>
        <dbReference type="RuleBase" id="RU003357"/>
    </source>
</evidence>
<dbReference type="GO" id="GO:0009279">
    <property type="term" value="C:cell outer membrane"/>
    <property type="evidence" value="ECO:0007669"/>
    <property type="project" value="UniProtKB-SubCell"/>
</dbReference>
<keyword evidence="11 12" id="KW-0998">Cell outer membrane</keyword>
<evidence type="ECO:0000256" key="3">
    <source>
        <dbReference type="ARBA" id="ARBA00022448"/>
    </source>
</evidence>
<evidence type="ECO:0000259" key="16">
    <source>
        <dbReference type="Pfam" id="PF07715"/>
    </source>
</evidence>
<feature type="chain" id="PRO_5004796303" evidence="14">
    <location>
        <begin position="23"/>
        <end position="602"/>
    </location>
</feature>
<dbReference type="STRING" id="1223802.SUTH_02587"/>
<name>W0SGG1_9PROT</name>
<keyword evidence="7" id="KW-0406">Ion transport</keyword>
<comment type="similarity">
    <text evidence="2 12 13">Belongs to the TonB-dependent receptor family.</text>
</comment>
<evidence type="ECO:0000256" key="11">
    <source>
        <dbReference type="ARBA" id="ARBA00023237"/>
    </source>
</evidence>
<feature type="signal peptide" evidence="14">
    <location>
        <begin position="1"/>
        <end position="22"/>
    </location>
</feature>
<protein>
    <submittedName>
        <fullName evidence="17">TonB-dependent receptor</fullName>
    </submittedName>
</protein>
<keyword evidence="6 14" id="KW-0732">Signal</keyword>
<dbReference type="Pfam" id="PF00593">
    <property type="entry name" value="TonB_dep_Rec_b-barrel"/>
    <property type="match status" value="1"/>
</dbReference>
<dbReference type="GO" id="GO:0015889">
    <property type="term" value="P:cobalamin transport"/>
    <property type="evidence" value="ECO:0007669"/>
    <property type="project" value="TreeGrafter"/>
</dbReference>
<dbReference type="InterPro" id="IPR037066">
    <property type="entry name" value="Plug_dom_sf"/>
</dbReference>
<keyword evidence="4 12" id="KW-1134">Transmembrane beta strand</keyword>
<dbReference type="InterPro" id="IPR039426">
    <property type="entry name" value="TonB-dep_rcpt-like"/>
</dbReference>
<evidence type="ECO:0000256" key="7">
    <source>
        <dbReference type="ARBA" id="ARBA00023065"/>
    </source>
</evidence>
<keyword evidence="8 13" id="KW-0798">TonB box</keyword>
<gene>
    <name evidence="17" type="ORF">SUTH_02587</name>
</gene>
<dbReference type="InterPro" id="IPR000531">
    <property type="entry name" value="Beta-barrel_TonB"/>
</dbReference>
<evidence type="ECO:0000256" key="2">
    <source>
        <dbReference type="ARBA" id="ARBA00009810"/>
    </source>
</evidence>
<keyword evidence="9 12" id="KW-0472">Membrane</keyword>
<organism evidence="17 18">
    <name type="scientific">Sulfuritalea hydrogenivorans sk43H</name>
    <dbReference type="NCBI Taxonomy" id="1223802"/>
    <lineage>
        <taxon>Bacteria</taxon>
        <taxon>Pseudomonadati</taxon>
        <taxon>Pseudomonadota</taxon>
        <taxon>Betaproteobacteria</taxon>
        <taxon>Nitrosomonadales</taxon>
        <taxon>Sterolibacteriaceae</taxon>
        <taxon>Sulfuritalea</taxon>
    </lineage>
</organism>
<proteinExistence type="inferred from homology"/>
<evidence type="ECO:0000256" key="14">
    <source>
        <dbReference type="SAM" id="SignalP"/>
    </source>
</evidence>
<keyword evidence="3 12" id="KW-0813">Transport</keyword>
<dbReference type="InterPro" id="IPR036942">
    <property type="entry name" value="Beta-barrel_TonB_sf"/>
</dbReference>
<keyword evidence="10 17" id="KW-0675">Receptor</keyword>
<feature type="domain" description="TonB-dependent receptor plug" evidence="16">
    <location>
        <begin position="41"/>
        <end position="146"/>
    </location>
</feature>
<evidence type="ECO:0000256" key="12">
    <source>
        <dbReference type="PROSITE-ProRule" id="PRU01360"/>
    </source>
</evidence>
<feature type="domain" description="TonB-dependent receptor-like beta-barrel" evidence="15">
    <location>
        <begin position="168"/>
        <end position="575"/>
    </location>
</feature>
<dbReference type="AlphaFoldDB" id="W0SGG1"/>
<evidence type="ECO:0000256" key="6">
    <source>
        <dbReference type="ARBA" id="ARBA00022729"/>
    </source>
</evidence>
<dbReference type="EMBL" id="AP012547">
    <property type="protein sequence ID" value="BAO30369.1"/>
    <property type="molecule type" value="Genomic_DNA"/>
</dbReference>
<evidence type="ECO:0000256" key="10">
    <source>
        <dbReference type="ARBA" id="ARBA00023170"/>
    </source>
</evidence>
<keyword evidence="18" id="KW-1185">Reference proteome</keyword>
<dbReference type="KEGG" id="shd:SUTH_02587"/>
<evidence type="ECO:0000259" key="15">
    <source>
        <dbReference type="Pfam" id="PF00593"/>
    </source>
</evidence>
<evidence type="ECO:0000313" key="18">
    <source>
        <dbReference type="Proteomes" id="UP000031637"/>
    </source>
</evidence>
<dbReference type="Gene3D" id="2.40.170.20">
    <property type="entry name" value="TonB-dependent receptor, beta-barrel domain"/>
    <property type="match status" value="1"/>
</dbReference>
<evidence type="ECO:0000256" key="4">
    <source>
        <dbReference type="ARBA" id="ARBA00022452"/>
    </source>
</evidence>
<keyword evidence="5 12" id="KW-0812">Transmembrane</keyword>
<dbReference type="HOGENOM" id="CLU_008287_18_5_4"/>
<comment type="subcellular location">
    <subcellularLocation>
        <location evidence="1 12">Cell outer membrane</location>
        <topology evidence="1 12">Multi-pass membrane protein</topology>
    </subcellularLocation>
</comment>